<keyword evidence="2" id="KW-0689">Ribosomal protein</keyword>
<dbReference type="PANTHER" id="PTHR10497">
    <property type="entry name" value="60S RIBOSOMAL PROTEIN L27"/>
    <property type="match status" value="1"/>
</dbReference>
<dbReference type="Pfam" id="PF01777">
    <property type="entry name" value="Ribosomal_L27e"/>
    <property type="match status" value="1"/>
</dbReference>
<dbReference type="Gene3D" id="2.30.30.770">
    <property type="match status" value="1"/>
</dbReference>
<dbReference type="Proteomes" id="UP000315496">
    <property type="component" value="Chromosome 2"/>
</dbReference>
<dbReference type="GO" id="GO:0006412">
    <property type="term" value="P:translation"/>
    <property type="evidence" value="ECO:0007669"/>
    <property type="project" value="InterPro"/>
</dbReference>
<gene>
    <name evidence="2" type="ORF">GMRT_12535</name>
</gene>
<dbReference type="InterPro" id="IPR038655">
    <property type="entry name" value="Ribosomal_eL27_sf"/>
</dbReference>
<name>A0A4Z1T380_GIAMU</name>
<protein>
    <submittedName>
        <fullName evidence="2">Ribosomal protein L27</fullName>
    </submittedName>
</protein>
<evidence type="ECO:0000313" key="2">
    <source>
        <dbReference type="EMBL" id="TNJ28403.1"/>
    </source>
</evidence>
<evidence type="ECO:0000256" key="1">
    <source>
        <dbReference type="ARBA" id="ARBA00009124"/>
    </source>
</evidence>
<accession>A0A4Z1T380</accession>
<keyword evidence="3" id="KW-1185">Reference proteome</keyword>
<comment type="caution">
    <text evidence="2">The sequence shown here is derived from an EMBL/GenBank/DDBJ whole genome shotgun (WGS) entry which is preliminary data.</text>
</comment>
<dbReference type="InterPro" id="IPR001141">
    <property type="entry name" value="Ribosomal_eL27"/>
</dbReference>
<sequence>MPNPIFKTGMICVVLRGRHAGKKATVINVLEPTKDSKGSYVLVAGVDSLPRGAPVDPKNERAMRRRAMRTFVKRMNVNHLMPTAYTLSHSFSQKIDAQTLADKTKKTQALELVTKDFTQRLNDNKDGWFFTKLVIDA</sequence>
<reference evidence="2 3" key="1">
    <citation type="submission" date="2019-05" db="EMBL/GenBank/DDBJ databases">
        <title>The compact genome of Giardia muris reveals important steps in the evolution of intestinal protozoan parasites.</title>
        <authorList>
            <person name="Xu F."/>
            <person name="Jimenez-Gonzalez A."/>
            <person name="Einarsson E."/>
            <person name="Astvaldsson A."/>
            <person name="Peirasmaki D."/>
            <person name="Eckmann L."/>
            <person name="Andersson J.O."/>
            <person name="Svard S.G."/>
            <person name="Jerlstrom-Hultqvist J."/>
        </authorList>
    </citation>
    <scope>NUCLEOTIDE SEQUENCE [LARGE SCALE GENOMIC DNA]</scope>
    <source>
        <strain evidence="2 3">Roberts-Thomson</strain>
    </source>
</reference>
<dbReference type="InterPro" id="IPR008991">
    <property type="entry name" value="Translation_prot_SH3-like_sf"/>
</dbReference>
<dbReference type="EMBL" id="VDLU01000002">
    <property type="protein sequence ID" value="TNJ28403.1"/>
    <property type="molecule type" value="Genomic_DNA"/>
</dbReference>
<dbReference type="GO" id="GO:0003735">
    <property type="term" value="F:structural constituent of ribosome"/>
    <property type="evidence" value="ECO:0007669"/>
    <property type="project" value="InterPro"/>
</dbReference>
<dbReference type="OrthoDB" id="2365484at2759"/>
<dbReference type="AlphaFoldDB" id="A0A4Z1T380"/>
<comment type="similarity">
    <text evidence="1">Belongs to the eukaryotic ribosomal protein eL27 family.</text>
</comment>
<organism evidence="2 3">
    <name type="scientific">Giardia muris</name>
    <dbReference type="NCBI Taxonomy" id="5742"/>
    <lineage>
        <taxon>Eukaryota</taxon>
        <taxon>Metamonada</taxon>
        <taxon>Diplomonadida</taxon>
        <taxon>Hexamitidae</taxon>
        <taxon>Giardiinae</taxon>
        <taxon>Giardia</taxon>
    </lineage>
</organism>
<evidence type="ECO:0000313" key="3">
    <source>
        <dbReference type="Proteomes" id="UP000315496"/>
    </source>
</evidence>
<proteinExistence type="inferred from homology"/>
<dbReference type="SUPFAM" id="SSF50104">
    <property type="entry name" value="Translation proteins SH3-like domain"/>
    <property type="match status" value="1"/>
</dbReference>
<keyword evidence="2" id="KW-0687">Ribonucleoprotein</keyword>
<dbReference type="VEuPathDB" id="GiardiaDB:GMRT_12535"/>
<dbReference type="GO" id="GO:0005840">
    <property type="term" value="C:ribosome"/>
    <property type="evidence" value="ECO:0007669"/>
    <property type="project" value="UniProtKB-KW"/>
</dbReference>